<protein>
    <recommendedName>
        <fullName evidence="5">ESAT-6-like protein</fullName>
    </recommendedName>
</protein>
<name>A0A1R0YRN5_9BACL</name>
<gene>
    <name evidence="2" type="ORF">BSK47_16060</name>
    <name evidence="1" type="ORF">CD191_08835</name>
</gene>
<dbReference type="EMBL" id="MPTO01000014">
    <property type="protein sequence ID" value="OME19093.1"/>
    <property type="molecule type" value="Genomic_DNA"/>
</dbReference>
<dbReference type="RefSeq" id="WP_076135786.1">
    <property type="nucleotide sequence ID" value="NZ_CP021965.1"/>
</dbReference>
<dbReference type="EMBL" id="CP021965">
    <property type="protein sequence ID" value="AWV32717.1"/>
    <property type="molecule type" value="Genomic_DNA"/>
</dbReference>
<dbReference type="Proteomes" id="UP000187323">
    <property type="component" value="Unassembled WGS sequence"/>
</dbReference>
<dbReference type="Gene3D" id="1.10.287.1060">
    <property type="entry name" value="ESAT-6-like"/>
    <property type="match status" value="1"/>
</dbReference>
<sequence>MATTKVTLSYDGLAGQAKIIKNYGTEVDGLIRKVMTTMKNLNSVWEDDAAKDFTDKVEKLKPTFDKFAESLQDLGDHMNNVSIKYKDLSAAVKNSQKF</sequence>
<dbReference type="InterPro" id="IPR010310">
    <property type="entry name" value="T7SS_ESAT-6-like"/>
</dbReference>
<dbReference type="SUPFAM" id="SSF140453">
    <property type="entry name" value="EsxAB dimer-like"/>
    <property type="match status" value="1"/>
</dbReference>
<dbReference type="Proteomes" id="UP000249163">
    <property type="component" value="Chromosome"/>
</dbReference>
<evidence type="ECO:0000313" key="1">
    <source>
        <dbReference type="EMBL" id="AWV32717.1"/>
    </source>
</evidence>
<evidence type="ECO:0000313" key="2">
    <source>
        <dbReference type="EMBL" id="OME19093.1"/>
    </source>
</evidence>
<evidence type="ECO:0000313" key="4">
    <source>
        <dbReference type="Proteomes" id="UP000249163"/>
    </source>
</evidence>
<proteinExistence type="predicted"/>
<dbReference type="AlphaFoldDB" id="A0A1R0YRN5"/>
<reference evidence="1 4" key="2">
    <citation type="submission" date="2017-06" db="EMBL/GenBank/DDBJ databases">
        <title>Complete genome sequence of Paenibacillus odorifer CBA7130.</title>
        <authorList>
            <person name="Nam Y.-D."/>
            <person name="Kang J."/>
            <person name="Chung W.-H."/>
        </authorList>
    </citation>
    <scope>NUCLEOTIDE SEQUENCE [LARGE SCALE GENOMIC DNA]</scope>
    <source>
        <strain evidence="1 4">CBA7130</strain>
    </source>
</reference>
<evidence type="ECO:0008006" key="5">
    <source>
        <dbReference type="Google" id="ProtNLM"/>
    </source>
</evidence>
<reference evidence="2 3" key="1">
    <citation type="submission" date="2016-10" db="EMBL/GenBank/DDBJ databases">
        <title>Paenibacillus species isolates.</title>
        <authorList>
            <person name="Beno S.M."/>
        </authorList>
    </citation>
    <scope>NUCLEOTIDE SEQUENCE [LARGE SCALE GENOMIC DNA]</scope>
    <source>
        <strain evidence="2 3">FSL H7-0918</strain>
    </source>
</reference>
<organism evidence="2 3">
    <name type="scientific">Paenibacillus odorifer</name>
    <dbReference type="NCBI Taxonomy" id="189426"/>
    <lineage>
        <taxon>Bacteria</taxon>
        <taxon>Bacillati</taxon>
        <taxon>Bacillota</taxon>
        <taxon>Bacilli</taxon>
        <taxon>Bacillales</taxon>
        <taxon>Paenibacillaceae</taxon>
        <taxon>Paenibacillus</taxon>
    </lineage>
</organism>
<evidence type="ECO:0000313" key="3">
    <source>
        <dbReference type="Proteomes" id="UP000187323"/>
    </source>
</evidence>
<dbReference type="Pfam" id="PF06013">
    <property type="entry name" value="WXG100"/>
    <property type="match status" value="1"/>
</dbReference>
<dbReference type="InterPro" id="IPR036689">
    <property type="entry name" value="ESAT-6-like_sf"/>
</dbReference>
<accession>A0A1R0YRN5</accession>
<dbReference type="OrthoDB" id="2651273at2"/>